<dbReference type="InterPro" id="IPR011990">
    <property type="entry name" value="TPR-like_helical_dom_sf"/>
</dbReference>
<accession>A0A4Q5J8M4</accession>
<keyword evidence="3" id="KW-0804">Transcription</keyword>
<evidence type="ECO:0000313" key="6">
    <source>
        <dbReference type="Proteomes" id="UP000291189"/>
    </source>
</evidence>
<proteinExistence type="predicted"/>
<keyword evidence="1" id="KW-0805">Transcription regulation</keyword>
<keyword evidence="2" id="KW-0238">DNA-binding</keyword>
<organism evidence="5 6">
    <name type="scientific">Nocardioides iriomotensis</name>
    <dbReference type="NCBI Taxonomy" id="715784"/>
    <lineage>
        <taxon>Bacteria</taxon>
        <taxon>Bacillati</taxon>
        <taxon>Actinomycetota</taxon>
        <taxon>Actinomycetes</taxon>
        <taxon>Propionibacteriales</taxon>
        <taxon>Nocardioidaceae</taxon>
        <taxon>Nocardioides</taxon>
    </lineage>
</organism>
<dbReference type="GO" id="GO:0006355">
    <property type="term" value="P:regulation of DNA-templated transcription"/>
    <property type="evidence" value="ECO:0007669"/>
    <property type="project" value="InterPro"/>
</dbReference>
<name>A0A4Q5J8M4_9ACTN</name>
<evidence type="ECO:0000256" key="1">
    <source>
        <dbReference type="ARBA" id="ARBA00023015"/>
    </source>
</evidence>
<dbReference type="PANTHER" id="PTHR44688:SF16">
    <property type="entry name" value="DNA-BINDING TRANSCRIPTIONAL ACTIVATOR DEVR_DOSR"/>
    <property type="match status" value="1"/>
</dbReference>
<dbReference type="RefSeq" id="WP_129985156.1">
    <property type="nucleotide sequence ID" value="NZ_SDPU01000008.1"/>
</dbReference>
<evidence type="ECO:0000259" key="4">
    <source>
        <dbReference type="PROSITE" id="PS50043"/>
    </source>
</evidence>
<evidence type="ECO:0000256" key="3">
    <source>
        <dbReference type="ARBA" id="ARBA00023163"/>
    </source>
</evidence>
<sequence>MSSPLLETKLYAARVRRRSVPRPRLADRLAQGLAGRLLLVSAPAGFGKTTALAQWVEGSAGSAEPPAVAWVSLDAGDNDVRTFCRYLVAAVHGAAPDIGARELDLLSTDATASADGVTALLASLLNDVADLANDLAVVLDDYHVIEAPEVHEAVTFVLEHAPPQLHVAIATRVDPPLPVARLRARGDLTEVRAADLRFTPVEADTYFNDVMQLGLTEPQVKALDERTEGWVAALQLAALSLQGRDDVAGFIGTFAGDDRYVVDYLVEEVLQRQPGPTRQFLLRTSVLTRLSGPLCDALTGRDDGRRTLESLERANLFLVPLDDRRQWYRYHHLFADVLRARLLDEQPDQVARLHRRAGDWFESQGRREDAIGHALQSRDPGYAANLVERTVEQSRRERTERTMRGWLARLPAEVVAERPALGVALAGALLSTGTTDGVARALDDAERALSAHDGSTGLRGWIQVYRAGLAQAHHDAAGTLTHARGALDTLPRDDAVGRAAASALLGLASWGAGDLDAAHAAYSASQAIFKEAGFLTDVLGCAVVLANLRTSQGRLQDALDTHVSALDFTAGRSAAPGALVDPLEQQTLRGVVDTYVGMADVHRERNDLAEATRLLLAAEAAGEHAGLPQARYRWHVVMAQVLQAEGDLAGADPLLDVARESYVDDFHPDARPVAATQARLRVAQRRLDEVFAWARARGLALDDEVTYLREYEHLTLVRAHLADPALDRAVRHETLGLLGRLLTAAEAGGRDGTVIDVLVQQAVALDGAGRASAGSLEALERALQLAEPEGYVRTFLDEGSRVLDLLSAAQRAGLRTPYVRDLLARSCHPQEPPQPRVDEGLVVDELSPRERDVLRLLTTELNGPDIARELVLSLNTVRTHTKNIYAKLGVTNRRAAVRRAQELDLLHPSRTT</sequence>
<evidence type="ECO:0000256" key="2">
    <source>
        <dbReference type="ARBA" id="ARBA00023125"/>
    </source>
</evidence>
<dbReference type="Pfam" id="PF17874">
    <property type="entry name" value="TPR_MalT"/>
    <property type="match status" value="1"/>
</dbReference>
<dbReference type="PROSITE" id="PS50043">
    <property type="entry name" value="HTH_LUXR_2"/>
    <property type="match status" value="1"/>
</dbReference>
<gene>
    <name evidence="5" type="ORF">ETU37_01740</name>
</gene>
<dbReference type="PANTHER" id="PTHR44688">
    <property type="entry name" value="DNA-BINDING TRANSCRIPTIONAL ACTIVATOR DEVR_DOSR"/>
    <property type="match status" value="1"/>
</dbReference>
<dbReference type="InterPro" id="IPR036388">
    <property type="entry name" value="WH-like_DNA-bd_sf"/>
</dbReference>
<dbReference type="GO" id="GO:0003677">
    <property type="term" value="F:DNA binding"/>
    <property type="evidence" value="ECO:0007669"/>
    <property type="project" value="UniProtKB-KW"/>
</dbReference>
<dbReference type="Proteomes" id="UP000291189">
    <property type="component" value="Unassembled WGS sequence"/>
</dbReference>
<dbReference type="Pfam" id="PF25873">
    <property type="entry name" value="WHD_MalT"/>
    <property type="match status" value="1"/>
</dbReference>
<dbReference type="CDD" id="cd06170">
    <property type="entry name" value="LuxR_C_like"/>
    <property type="match status" value="1"/>
</dbReference>
<feature type="domain" description="HTH luxR-type" evidence="4">
    <location>
        <begin position="839"/>
        <end position="904"/>
    </location>
</feature>
<dbReference type="Pfam" id="PF00196">
    <property type="entry name" value="GerE"/>
    <property type="match status" value="1"/>
</dbReference>
<dbReference type="AlphaFoldDB" id="A0A4Q5J8M4"/>
<protein>
    <submittedName>
        <fullName evidence="5">Helix-turn-helix transcriptional regulator</fullName>
    </submittedName>
</protein>
<comment type="caution">
    <text evidence="5">The sequence shown here is derived from an EMBL/GenBank/DDBJ whole genome shotgun (WGS) entry which is preliminary data.</text>
</comment>
<dbReference type="InterPro" id="IPR016032">
    <property type="entry name" value="Sig_transdc_resp-reg_C-effctor"/>
</dbReference>
<dbReference type="SUPFAM" id="SSF48452">
    <property type="entry name" value="TPR-like"/>
    <property type="match status" value="1"/>
</dbReference>
<keyword evidence="6" id="KW-1185">Reference proteome</keyword>
<dbReference type="SUPFAM" id="SSF46894">
    <property type="entry name" value="C-terminal effector domain of the bipartite response regulators"/>
    <property type="match status" value="1"/>
</dbReference>
<dbReference type="PRINTS" id="PR00038">
    <property type="entry name" value="HTHLUXR"/>
</dbReference>
<reference evidence="5 6" key="1">
    <citation type="submission" date="2019-01" db="EMBL/GenBank/DDBJ databases">
        <title>Nocardioides guangzhouensis sp. nov., an actinobacterium isolated from soil.</title>
        <authorList>
            <person name="Fu Y."/>
            <person name="Cai Y."/>
            <person name="Lin Z."/>
            <person name="Chen P."/>
        </authorList>
    </citation>
    <scope>NUCLEOTIDE SEQUENCE [LARGE SCALE GENOMIC DNA]</scope>
    <source>
        <strain evidence="5 6">NBRC 105384</strain>
    </source>
</reference>
<dbReference type="EMBL" id="SDPU01000008">
    <property type="protein sequence ID" value="RYU15082.1"/>
    <property type="molecule type" value="Genomic_DNA"/>
</dbReference>
<dbReference type="InterPro" id="IPR059106">
    <property type="entry name" value="WHD_MalT"/>
</dbReference>
<dbReference type="InterPro" id="IPR000792">
    <property type="entry name" value="Tscrpt_reg_LuxR_C"/>
</dbReference>
<dbReference type="OrthoDB" id="134985at2"/>
<evidence type="ECO:0000313" key="5">
    <source>
        <dbReference type="EMBL" id="RYU15082.1"/>
    </source>
</evidence>
<dbReference type="Gene3D" id="1.10.10.10">
    <property type="entry name" value="Winged helix-like DNA-binding domain superfamily/Winged helix DNA-binding domain"/>
    <property type="match status" value="1"/>
</dbReference>
<dbReference type="SMART" id="SM00421">
    <property type="entry name" value="HTH_LUXR"/>
    <property type="match status" value="1"/>
</dbReference>
<dbReference type="Gene3D" id="1.25.40.10">
    <property type="entry name" value="Tetratricopeptide repeat domain"/>
    <property type="match status" value="1"/>
</dbReference>
<dbReference type="InterPro" id="IPR041617">
    <property type="entry name" value="TPR_MalT"/>
</dbReference>